<dbReference type="EnsemblPlants" id="OPUNC04G24550.2">
    <property type="protein sequence ID" value="OPUNC04G24550.2"/>
    <property type="gene ID" value="OPUNC04G24550"/>
</dbReference>
<feature type="transmembrane region" description="Helical" evidence="1">
    <location>
        <begin position="160"/>
        <end position="178"/>
    </location>
</feature>
<sequence length="521" mass="57995">MAMNSATMASSLRCCPSAGAAFRRHVGTRGADRFSAGVLRCSKRGNGVVGLKLSCAAASAAPASQALPPLPWWTKELKEEDEKFFPLVDLDPAGQGQEEIDAIWNALLFSPLQPVLRALREIVAAGNLFRCRSFHIGILSVLIFILSFKDNSSFQGIYGILSELIWFLNVQLYFSIFYSEATGLKHTRLFWLAVKNPSIRKKVADQVGHRVRLSPSVLSVLVFFSAAIALMYDAIKSGKELEGLGSYLLKITKKGKYSKQQKGCMGWDFRLGNTNIGRSLEAWQWSPEVVVRCRISCFWLGNPASISCSQFETLPRLPWWAENLSEEDVTYFPLVDFDPPGQGREETDAIWQALVSAPLEPVLRVLREIGAAGNLLRCRSFHIGILSGALLVIAGFSQLCNMAPNLFVDIVLGYMFYKLSILAAELQRNGRANNICARIQLVLLFVLSFKDNSASQGMYRVLAGLIWFLNVQIYLSTVYPEMAGMNYIRLFWLGVYRVLQTKGGIIKVVKGLIIYGCKKEN</sequence>
<reference evidence="2" key="2">
    <citation type="submission" date="2018-05" db="EMBL/GenBank/DDBJ databases">
        <title>OpunRS2 (Oryza punctata Reference Sequence Version 2).</title>
        <authorList>
            <person name="Zhang J."/>
            <person name="Kudrna D."/>
            <person name="Lee S."/>
            <person name="Talag J."/>
            <person name="Welchert J."/>
            <person name="Wing R.A."/>
        </authorList>
    </citation>
    <scope>NUCLEOTIDE SEQUENCE [LARGE SCALE GENOMIC DNA]</scope>
</reference>
<evidence type="ECO:0000256" key="1">
    <source>
        <dbReference type="SAM" id="Phobius"/>
    </source>
</evidence>
<dbReference type="AlphaFoldDB" id="A0A0E0KVV4"/>
<name>A0A0E0KVV4_ORYPU</name>
<protein>
    <submittedName>
        <fullName evidence="2">Uncharacterized protein</fullName>
    </submittedName>
</protein>
<evidence type="ECO:0000313" key="3">
    <source>
        <dbReference type="Proteomes" id="UP000026962"/>
    </source>
</evidence>
<accession>A0A0E0KVV4</accession>
<organism evidence="2">
    <name type="scientific">Oryza punctata</name>
    <name type="common">Red rice</name>
    <dbReference type="NCBI Taxonomy" id="4537"/>
    <lineage>
        <taxon>Eukaryota</taxon>
        <taxon>Viridiplantae</taxon>
        <taxon>Streptophyta</taxon>
        <taxon>Embryophyta</taxon>
        <taxon>Tracheophyta</taxon>
        <taxon>Spermatophyta</taxon>
        <taxon>Magnoliopsida</taxon>
        <taxon>Liliopsida</taxon>
        <taxon>Poales</taxon>
        <taxon>Poaceae</taxon>
        <taxon>BOP clade</taxon>
        <taxon>Oryzoideae</taxon>
        <taxon>Oryzeae</taxon>
        <taxon>Oryzinae</taxon>
        <taxon>Oryza</taxon>
    </lineage>
</organism>
<evidence type="ECO:0000313" key="2">
    <source>
        <dbReference type="EnsemblPlants" id="OPUNC04G24550.2"/>
    </source>
</evidence>
<dbReference type="Gramene" id="OPUNC04G24550.2">
    <property type="protein sequence ID" value="OPUNC04G24550.2"/>
    <property type="gene ID" value="OPUNC04G24550"/>
</dbReference>
<dbReference type="Proteomes" id="UP000026962">
    <property type="component" value="Chromosome 4"/>
</dbReference>
<reference evidence="2" key="1">
    <citation type="submission" date="2015-04" db="UniProtKB">
        <authorList>
            <consortium name="EnsemblPlants"/>
        </authorList>
    </citation>
    <scope>IDENTIFICATION</scope>
</reference>
<feature type="transmembrane region" description="Helical" evidence="1">
    <location>
        <begin position="213"/>
        <end position="232"/>
    </location>
</feature>
<keyword evidence="3" id="KW-1185">Reference proteome</keyword>
<keyword evidence="1" id="KW-0472">Membrane</keyword>
<keyword evidence="1" id="KW-0812">Transmembrane</keyword>
<keyword evidence="1" id="KW-1133">Transmembrane helix</keyword>
<feature type="transmembrane region" description="Helical" evidence="1">
    <location>
        <begin position="132"/>
        <end position="148"/>
    </location>
</feature>
<proteinExistence type="predicted"/>